<sequence length="405" mass="44429">MKTKYSHAKREQYGRLLAALLCDQYFGARPTATLDGPAVLRFTPIRQVNLFVLQQLLGKWTAEMAQLRSPYFDFEDADVRQALTQFMNVLSRRIKLSRPAFEPLLAEAITDTLTGCLDPADTFTRKLVGEPSACTPEQLRESLRYLDVNKPVFESFLDTLPAGQEQERDYLVSRFRLHQEAAQSQMQPVAAVVEQFNGLLALTEDDLYEAAPASIPPAPAPTPAPATPTPAAATPTLTPAPEPTSGPATPAPAAAAPAAAPTTPPATPAAPVPTPPAAESRRPLAEPATDTPVPLYAKLKAEQSAAPTLSETLRQDRTATLADKAPKVESLREAISINQRFSFINELFNGENMEYHAAIQHLDTLPNPETAKRYVNEELSSKYQWVRKEEHVNKLLRLIDRKFGG</sequence>
<evidence type="ECO:0000313" key="3">
    <source>
        <dbReference type="Proteomes" id="UP000270291"/>
    </source>
</evidence>
<feature type="compositionally biased region" description="Pro residues" evidence="1">
    <location>
        <begin position="214"/>
        <end position="228"/>
    </location>
</feature>
<keyword evidence="3" id="KW-1185">Reference proteome</keyword>
<name>A0A3R9NNN8_9BACT</name>
<dbReference type="AlphaFoldDB" id="A0A3R9NNN8"/>
<organism evidence="2 3">
    <name type="scientific">Hymenobacter perfusus</name>
    <dbReference type="NCBI Taxonomy" id="1236770"/>
    <lineage>
        <taxon>Bacteria</taxon>
        <taxon>Pseudomonadati</taxon>
        <taxon>Bacteroidota</taxon>
        <taxon>Cytophagia</taxon>
        <taxon>Cytophagales</taxon>
        <taxon>Hymenobacteraceae</taxon>
        <taxon>Hymenobacter</taxon>
    </lineage>
</organism>
<dbReference type="Proteomes" id="UP000270291">
    <property type="component" value="Unassembled WGS sequence"/>
</dbReference>
<feature type="compositionally biased region" description="Low complexity" evidence="1">
    <location>
        <begin position="245"/>
        <end position="261"/>
    </location>
</feature>
<protein>
    <submittedName>
        <fullName evidence="2">Uncharacterized protein</fullName>
    </submittedName>
</protein>
<evidence type="ECO:0000313" key="2">
    <source>
        <dbReference type="EMBL" id="RSK40072.1"/>
    </source>
</evidence>
<dbReference type="EMBL" id="RWIU01000008">
    <property type="protein sequence ID" value="RSK40072.1"/>
    <property type="molecule type" value="Genomic_DNA"/>
</dbReference>
<dbReference type="OrthoDB" id="1100725at2"/>
<feature type="region of interest" description="Disordered" evidence="1">
    <location>
        <begin position="211"/>
        <end position="289"/>
    </location>
</feature>
<gene>
    <name evidence="2" type="ORF">EI293_19055</name>
</gene>
<evidence type="ECO:0000256" key="1">
    <source>
        <dbReference type="SAM" id="MobiDB-lite"/>
    </source>
</evidence>
<proteinExistence type="predicted"/>
<feature type="compositionally biased region" description="Pro residues" evidence="1">
    <location>
        <begin position="262"/>
        <end position="276"/>
    </location>
</feature>
<reference evidence="2 3" key="1">
    <citation type="submission" date="2018-12" db="EMBL/GenBank/DDBJ databases">
        <authorList>
            <person name="Feng G."/>
            <person name="Zhu H."/>
        </authorList>
    </citation>
    <scope>NUCLEOTIDE SEQUENCE [LARGE SCALE GENOMIC DNA]</scope>
    <source>
        <strain evidence="2 3">LMG 26000</strain>
    </source>
</reference>
<accession>A0A3R9NNN8</accession>
<dbReference type="RefSeq" id="WP_125440147.1">
    <property type="nucleotide sequence ID" value="NZ_RWIU01000008.1"/>
</dbReference>
<comment type="caution">
    <text evidence="2">The sequence shown here is derived from an EMBL/GenBank/DDBJ whole genome shotgun (WGS) entry which is preliminary data.</text>
</comment>